<reference evidence="3 4" key="1">
    <citation type="journal article" date="2011" name="J. Bacteriol.">
        <title>Complete genome sequence of the cellulose-degrading bacterium Cellulosilyticum lentocellum.</title>
        <authorList>
            <consortium name="US DOE Joint Genome Institute"/>
            <person name="Miller D.A."/>
            <person name="Suen G."/>
            <person name="Bruce D."/>
            <person name="Copeland A."/>
            <person name="Cheng J.F."/>
            <person name="Detter C."/>
            <person name="Goodwin L.A."/>
            <person name="Han C.S."/>
            <person name="Hauser L.J."/>
            <person name="Land M.L."/>
            <person name="Lapidus A."/>
            <person name="Lucas S."/>
            <person name="Meincke L."/>
            <person name="Pitluck S."/>
            <person name="Tapia R."/>
            <person name="Teshima H."/>
            <person name="Woyke T."/>
            <person name="Fox B.G."/>
            <person name="Angert E.R."/>
            <person name="Currie C.R."/>
        </authorList>
    </citation>
    <scope>NUCLEOTIDE SEQUENCE [LARGE SCALE GENOMIC DNA]</scope>
    <source>
        <strain evidence="4">ATCC 49066 / DSM 5427 / NCIMB 11756 / RHM5</strain>
    </source>
</reference>
<keyword evidence="2 3" id="KW-0808">Transferase</keyword>
<dbReference type="GO" id="GO:0008168">
    <property type="term" value="F:methyltransferase activity"/>
    <property type="evidence" value="ECO:0007669"/>
    <property type="project" value="UniProtKB-KW"/>
</dbReference>
<dbReference type="EMBL" id="CP002582">
    <property type="protein sequence ID" value="ADZ83510.1"/>
    <property type="molecule type" value="Genomic_DNA"/>
</dbReference>
<dbReference type="NCBIfam" id="TIGR00095">
    <property type="entry name" value="16S rRNA (guanine(966)-N(2))-methyltransferase RsmD"/>
    <property type="match status" value="1"/>
</dbReference>
<sequence>MRVISGRCRGTHLEAPEGMNTRPTTDRIKETLFNMIAFDIPECEFLDLFSGSGAMAIEALSRGGKRAVLVEKDTKALACIEQNLEKTRLKAEAKVVASDVFEALKRLEGEQFDIIFMDPPYALENIQTVLEILAKKKFLKEDGYIILERSTKTIVKLPQNLVLWKEKQYKTTTLSFIRRDMGSE</sequence>
<dbReference type="InterPro" id="IPR004398">
    <property type="entry name" value="RNA_MeTrfase_RsmD"/>
</dbReference>
<dbReference type="InterPro" id="IPR029063">
    <property type="entry name" value="SAM-dependent_MTases_sf"/>
</dbReference>
<dbReference type="PROSITE" id="PS00092">
    <property type="entry name" value="N6_MTASE"/>
    <property type="match status" value="1"/>
</dbReference>
<evidence type="ECO:0000256" key="2">
    <source>
        <dbReference type="ARBA" id="ARBA00022679"/>
    </source>
</evidence>
<protein>
    <submittedName>
        <fullName evidence="3">Methyltransferase</fullName>
    </submittedName>
</protein>
<dbReference type="Proteomes" id="UP000008467">
    <property type="component" value="Chromosome"/>
</dbReference>
<proteinExistence type="predicted"/>
<keyword evidence="1 3" id="KW-0489">Methyltransferase</keyword>
<organism evidence="3 4">
    <name type="scientific">Cellulosilyticum lentocellum (strain ATCC 49066 / DSM 5427 / NCIMB 11756 / RHM5)</name>
    <name type="common">Clostridium lentocellum</name>
    <dbReference type="NCBI Taxonomy" id="642492"/>
    <lineage>
        <taxon>Bacteria</taxon>
        <taxon>Bacillati</taxon>
        <taxon>Bacillota</taxon>
        <taxon>Clostridia</taxon>
        <taxon>Lachnospirales</taxon>
        <taxon>Cellulosilyticaceae</taxon>
        <taxon>Cellulosilyticum</taxon>
    </lineage>
</organism>
<name>F2JMJ2_CELLD</name>
<accession>F2JMJ2</accession>
<dbReference type="CDD" id="cd02440">
    <property type="entry name" value="AdoMet_MTases"/>
    <property type="match status" value="1"/>
</dbReference>
<dbReference type="PANTHER" id="PTHR43542:SF1">
    <property type="entry name" value="METHYLTRANSFERASE"/>
    <property type="match status" value="1"/>
</dbReference>
<dbReference type="HOGENOM" id="CLU_075826_0_2_9"/>
<evidence type="ECO:0000313" key="4">
    <source>
        <dbReference type="Proteomes" id="UP000008467"/>
    </source>
</evidence>
<dbReference type="Gene3D" id="3.40.50.150">
    <property type="entry name" value="Vaccinia Virus protein VP39"/>
    <property type="match status" value="1"/>
</dbReference>
<dbReference type="PIRSF" id="PIRSF004553">
    <property type="entry name" value="CHP00095"/>
    <property type="match status" value="1"/>
</dbReference>
<dbReference type="GO" id="GO:0003676">
    <property type="term" value="F:nucleic acid binding"/>
    <property type="evidence" value="ECO:0007669"/>
    <property type="project" value="InterPro"/>
</dbReference>
<dbReference type="SUPFAM" id="SSF53335">
    <property type="entry name" value="S-adenosyl-L-methionine-dependent methyltransferases"/>
    <property type="match status" value="1"/>
</dbReference>
<evidence type="ECO:0000313" key="3">
    <source>
        <dbReference type="EMBL" id="ADZ83510.1"/>
    </source>
</evidence>
<evidence type="ECO:0000256" key="1">
    <source>
        <dbReference type="ARBA" id="ARBA00022603"/>
    </source>
</evidence>
<dbReference type="RefSeq" id="WP_013656807.1">
    <property type="nucleotide sequence ID" value="NC_015275.1"/>
</dbReference>
<keyword evidence="4" id="KW-1185">Reference proteome</keyword>
<dbReference type="eggNOG" id="COG0742">
    <property type="taxonomic scope" value="Bacteria"/>
</dbReference>
<dbReference type="STRING" id="642492.Clole_1787"/>
<dbReference type="GO" id="GO:0031167">
    <property type="term" value="P:rRNA methylation"/>
    <property type="evidence" value="ECO:0007669"/>
    <property type="project" value="InterPro"/>
</dbReference>
<dbReference type="PANTHER" id="PTHR43542">
    <property type="entry name" value="METHYLTRANSFERASE"/>
    <property type="match status" value="1"/>
</dbReference>
<dbReference type="AlphaFoldDB" id="F2JMJ2"/>
<dbReference type="Pfam" id="PF03602">
    <property type="entry name" value="Cons_hypoth95"/>
    <property type="match status" value="1"/>
</dbReference>
<dbReference type="KEGG" id="cle:Clole_1787"/>
<gene>
    <name evidence="3" type="ordered locus">Clole_1787</name>
</gene>
<dbReference type="InterPro" id="IPR002052">
    <property type="entry name" value="DNA_methylase_N6_adenine_CS"/>
</dbReference>